<evidence type="ECO:0000256" key="10">
    <source>
        <dbReference type="HAMAP-Rule" id="MF_00315"/>
    </source>
</evidence>
<dbReference type="InterPro" id="IPR005477">
    <property type="entry name" value="Dxylulose-5-P_synthase"/>
</dbReference>
<comment type="subunit">
    <text evidence="3 10">Homodimer.</text>
</comment>
<comment type="caution">
    <text evidence="10">Lacks conserved residue(s) required for the propagation of feature annotation.</text>
</comment>
<comment type="pathway">
    <text evidence="1 10">Metabolic intermediate biosynthesis; 1-deoxy-D-xylulose 5-phosphate biosynthesis; 1-deoxy-D-xylulose 5-phosphate from D-glyceraldehyde 3-phosphate and pyruvate: step 1/1.</text>
</comment>
<dbReference type="Gene3D" id="3.40.50.920">
    <property type="match status" value="1"/>
</dbReference>
<name>A0A9D1V3P5_9FIRM</name>
<dbReference type="GO" id="GO:0019288">
    <property type="term" value="P:isopentenyl diphosphate biosynthetic process, methylerythritol 4-phosphate pathway"/>
    <property type="evidence" value="ECO:0007669"/>
    <property type="project" value="TreeGrafter"/>
</dbReference>
<evidence type="ECO:0000256" key="9">
    <source>
        <dbReference type="ARBA" id="ARBA00023229"/>
    </source>
</evidence>
<dbReference type="PROSITE" id="PS00801">
    <property type="entry name" value="TRANSKETOLASE_1"/>
    <property type="match status" value="1"/>
</dbReference>
<feature type="binding site" evidence="10">
    <location>
        <begin position="148"/>
        <end position="149"/>
    </location>
    <ligand>
        <name>thiamine diphosphate</name>
        <dbReference type="ChEBI" id="CHEBI:58937"/>
    </ligand>
</feature>
<keyword evidence="8 10" id="KW-0786">Thiamine pyrophosphate</keyword>
<dbReference type="PANTHER" id="PTHR43322">
    <property type="entry name" value="1-D-DEOXYXYLULOSE 5-PHOSPHATE SYNTHASE-RELATED"/>
    <property type="match status" value="1"/>
</dbReference>
<evidence type="ECO:0000313" key="12">
    <source>
        <dbReference type="EMBL" id="HIX05373.1"/>
    </source>
</evidence>
<keyword evidence="6 10" id="KW-0460">Magnesium</keyword>
<evidence type="ECO:0000256" key="3">
    <source>
        <dbReference type="ARBA" id="ARBA00011738"/>
    </source>
</evidence>
<feature type="binding site" evidence="10">
    <location>
        <position position="175"/>
    </location>
    <ligand>
        <name>Mg(2+)</name>
        <dbReference type="ChEBI" id="CHEBI:18420"/>
    </ligand>
</feature>
<dbReference type="Gene3D" id="3.40.50.970">
    <property type="match status" value="2"/>
</dbReference>
<dbReference type="AlphaFoldDB" id="A0A9D1V3P5"/>
<dbReference type="NCBIfam" id="TIGR00204">
    <property type="entry name" value="dxs"/>
    <property type="match status" value="1"/>
</dbReference>
<feature type="binding site" evidence="10">
    <location>
        <position position="286"/>
    </location>
    <ligand>
        <name>thiamine diphosphate</name>
        <dbReference type="ChEBI" id="CHEBI:58937"/>
    </ligand>
</feature>
<dbReference type="InterPro" id="IPR029061">
    <property type="entry name" value="THDP-binding"/>
</dbReference>
<evidence type="ECO:0000313" key="13">
    <source>
        <dbReference type="Proteomes" id="UP000824193"/>
    </source>
</evidence>
<dbReference type="InterPro" id="IPR005475">
    <property type="entry name" value="Transketolase-like_Pyr-bd"/>
</dbReference>
<comment type="similarity">
    <text evidence="2 10">Belongs to the transketolase family. DXPS subfamily.</text>
</comment>
<accession>A0A9D1V3P5</accession>
<dbReference type="InterPro" id="IPR049557">
    <property type="entry name" value="Transketolase_CS"/>
</dbReference>
<dbReference type="GO" id="GO:0005829">
    <property type="term" value="C:cytosol"/>
    <property type="evidence" value="ECO:0007669"/>
    <property type="project" value="TreeGrafter"/>
</dbReference>
<organism evidence="12 13">
    <name type="scientific">Candidatus Allofournierella pullicola</name>
    <dbReference type="NCBI Taxonomy" id="2838596"/>
    <lineage>
        <taxon>Bacteria</taxon>
        <taxon>Bacillati</taxon>
        <taxon>Bacillota</taxon>
        <taxon>Clostridia</taxon>
        <taxon>Eubacteriales</taxon>
        <taxon>Oscillospiraceae</taxon>
        <taxon>Allofournierella</taxon>
    </lineage>
</organism>
<dbReference type="GO" id="GO:0009228">
    <property type="term" value="P:thiamine biosynthetic process"/>
    <property type="evidence" value="ECO:0007669"/>
    <property type="project" value="UniProtKB-UniRule"/>
</dbReference>
<evidence type="ECO:0000256" key="6">
    <source>
        <dbReference type="ARBA" id="ARBA00022842"/>
    </source>
</evidence>
<dbReference type="EC" id="2.2.1.7" evidence="10"/>
<dbReference type="Pfam" id="PF02780">
    <property type="entry name" value="Transketolase_C"/>
    <property type="match status" value="1"/>
</dbReference>
<dbReference type="InterPro" id="IPR020826">
    <property type="entry name" value="Transketolase_BS"/>
</dbReference>
<protein>
    <recommendedName>
        <fullName evidence="10">1-deoxy-D-xylulose-5-phosphate synthase</fullName>
        <ecNumber evidence="10">2.2.1.7</ecNumber>
    </recommendedName>
    <alternativeName>
        <fullName evidence="10">1-deoxyxylulose-5-phosphate synthase</fullName>
        <shortName evidence="10">DXP synthase</shortName>
        <shortName evidence="10">DXPS</shortName>
    </alternativeName>
</protein>
<dbReference type="PROSITE" id="PS00802">
    <property type="entry name" value="TRANSKETOLASE_2"/>
    <property type="match status" value="1"/>
</dbReference>
<feature type="binding site" evidence="10">
    <location>
        <position position="367"/>
    </location>
    <ligand>
        <name>thiamine diphosphate</name>
        <dbReference type="ChEBI" id="CHEBI:58937"/>
    </ligand>
</feature>
<feature type="domain" description="Transketolase-like pyrimidine-binding" evidence="11">
    <location>
        <begin position="316"/>
        <end position="480"/>
    </location>
</feature>
<dbReference type="Pfam" id="PF02779">
    <property type="entry name" value="Transket_pyr"/>
    <property type="match status" value="1"/>
</dbReference>
<comment type="cofactor">
    <cofactor evidence="10">
        <name>Mg(2+)</name>
        <dbReference type="ChEBI" id="CHEBI:18420"/>
    </cofactor>
    <text evidence="10">Binds 1 Mg(2+) ion per subunit.</text>
</comment>
<comment type="function">
    <text evidence="10">Catalyzes the acyloin condensation reaction between C atoms 2 and 3 of pyruvate and glyceraldehyde 3-phosphate to yield 1-deoxy-D-xylulose-5-phosphate (DXP).</text>
</comment>
<dbReference type="InterPro" id="IPR009014">
    <property type="entry name" value="Transketo_C/PFOR_II"/>
</dbReference>
<sequence>MGYPLLQQVNDPQQLKALPADRLEPLCEEIRQFLIENVSKTGGHLSSNLGTIELTVALHRAFNTPQDKFVFDVGHQCYTHKILTGRREQFGGLRQLGGISGFPNPKESVHDAFVAGHGNTAISVAIGMAQAKKIKGEPGKVIALVGDGAFTGGMVYEGMNNIDTLNNLIVILNDNKMSISKNVGSLARYLTQLRTNPEYSKAKASLESVLGAIPGVGAPVVRALQAGKALLRRGIYHSTMFEEMGFQYLGPVDGHDVLRLSELFTNLQTQYAPVFIHAITVKGKGFKPAEENPGEFHGVSSFDPAHITDPDVAPDASFSTQFGNDLVELAKTRPNICAITAAMKYGTGLQFFYRRFPERFFDVGMAEQHAVTFAAGLASQGMLPVVAIYSTFLQRSYDQLIHDVKLMGNNVVLAIDRAGLVPGDGETHQGIYDTAFLSQIGIPVFAPCNYAELDHWLTYVVDKLSGPRAIRYPRGGQSPALESLGCSGNAFDCCLSQPGASVALVSYGSMTEEVLTAAELLRQRGIAADVYKLVQLYPLPEGLCDALLGYSAVLFAEDSIAAGGIGEHLARRLAAQNFQGRYLHKGISARQTLPHATVPQIRKVLGLDGASLAEAVCEE</sequence>
<comment type="cofactor">
    <cofactor evidence="10">
        <name>thiamine diphosphate</name>
        <dbReference type="ChEBI" id="CHEBI:58937"/>
    </cofactor>
    <text evidence="10">Binds 1 thiamine pyrophosphate per subunit.</text>
</comment>
<keyword evidence="9 10" id="KW-0414">Isoprene biosynthesis</keyword>
<dbReference type="GO" id="GO:0000287">
    <property type="term" value="F:magnesium ion binding"/>
    <property type="evidence" value="ECO:0007669"/>
    <property type="project" value="UniProtKB-UniRule"/>
</dbReference>
<proteinExistence type="inferred from homology"/>
<dbReference type="CDD" id="cd02007">
    <property type="entry name" value="TPP_DXS"/>
    <property type="match status" value="1"/>
</dbReference>
<dbReference type="HAMAP" id="MF_00315">
    <property type="entry name" value="DXP_synth"/>
    <property type="match status" value="1"/>
</dbReference>
<keyword evidence="7 10" id="KW-0784">Thiamine biosynthesis</keyword>
<dbReference type="NCBIfam" id="NF003933">
    <property type="entry name" value="PRK05444.2-2"/>
    <property type="match status" value="1"/>
</dbReference>
<keyword evidence="4 10" id="KW-0808">Transferase</keyword>
<evidence type="ECO:0000256" key="5">
    <source>
        <dbReference type="ARBA" id="ARBA00022723"/>
    </source>
</evidence>
<reference evidence="12" key="1">
    <citation type="journal article" date="2021" name="PeerJ">
        <title>Extensive microbial diversity within the chicken gut microbiome revealed by metagenomics and culture.</title>
        <authorList>
            <person name="Gilroy R."/>
            <person name="Ravi A."/>
            <person name="Getino M."/>
            <person name="Pursley I."/>
            <person name="Horton D.L."/>
            <person name="Alikhan N.F."/>
            <person name="Baker D."/>
            <person name="Gharbi K."/>
            <person name="Hall N."/>
            <person name="Watson M."/>
            <person name="Adriaenssens E.M."/>
            <person name="Foster-Nyarko E."/>
            <person name="Jarju S."/>
            <person name="Secka A."/>
            <person name="Antonio M."/>
            <person name="Oren A."/>
            <person name="Chaudhuri R.R."/>
            <person name="La Ragione R."/>
            <person name="Hildebrand F."/>
            <person name="Pallen M.J."/>
        </authorList>
    </citation>
    <scope>NUCLEOTIDE SEQUENCE</scope>
    <source>
        <strain evidence="12">2239</strain>
    </source>
</reference>
<dbReference type="SMART" id="SM00861">
    <property type="entry name" value="Transket_pyr"/>
    <property type="match status" value="1"/>
</dbReference>
<dbReference type="Proteomes" id="UP000824193">
    <property type="component" value="Unassembled WGS sequence"/>
</dbReference>
<gene>
    <name evidence="10 12" type="primary">dxs</name>
    <name evidence="12" type="ORF">H9865_04585</name>
</gene>
<dbReference type="SUPFAM" id="SSF52922">
    <property type="entry name" value="TK C-terminal domain-like"/>
    <property type="match status" value="1"/>
</dbReference>
<evidence type="ECO:0000256" key="4">
    <source>
        <dbReference type="ARBA" id="ARBA00022679"/>
    </source>
</evidence>
<dbReference type="GO" id="GO:0008661">
    <property type="term" value="F:1-deoxy-D-xylulose-5-phosphate synthase activity"/>
    <property type="evidence" value="ECO:0007669"/>
    <property type="project" value="UniProtKB-UniRule"/>
</dbReference>
<feature type="binding site" evidence="10">
    <location>
        <position position="147"/>
    </location>
    <ligand>
        <name>Mg(2+)</name>
        <dbReference type="ChEBI" id="CHEBI:18420"/>
    </ligand>
</feature>
<feature type="binding site" evidence="10">
    <location>
        <position position="75"/>
    </location>
    <ligand>
        <name>thiamine diphosphate</name>
        <dbReference type="ChEBI" id="CHEBI:58937"/>
    </ligand>
</feature>
<dbReference type="GO" id="GO:0016114">
    <property type="term" value="P:terpenoid biosynthetic process"/>
    <property type="evidence" value="ECO:0007669"/>
    <property type="project" value="UniProtKB-UniRule"/>
</dbReference>
<comment type="caution">
    <text evidence="12">The sequence shown here is derived from an EMBL/GenBank/DDBJ whole genome shotgun (WGS) entry which is preliminary data.</text>
</comment>
<keyword evidence="5 10" id="KW-0479">Metal-binding</keyword>
<dbReference type="PANTHER" id="PTHR43322:SF5">
    <property type="entry name" value="1-DEOXY-D-XYLULOSE-5-PHOSPHATE SYNTHASE, CHLOROPLASTIC"/>
    <property type="match status" value="1"/>
</dbReference>
<evidence type="ECO:0000256" key="1">
    <source>
        <dbReference type="ARBA" id="ARBA00004980"/>
    </source>
</evidence>
<dbReference type="Pfam" id="PF13292">
    <property type="entry name" value="DXP_synthase_N"/>
    <property type="match status" value="1"/>
</dbReference>
<comment type="catalytic activity">
    <reaction evidence="10">
        <text>D-glyceraldehyde 3-phosphate + pyruvate + H(+) = 1-deoxy-D-xylulose 5-phosphate + CO2</text>
        <dbReference type="Rhea" id="RHEA:12605"/>
        <dbReference type="ChEBI" id="CHEBI:15361"/>
        <dbReference type="ChEBI" id="CHEBI:15378"/>
        <dbReference type="ChEBI" id="CHEBI:16526"/>
        <dbReference type="ChEBI" id="CHEBI:57792"/>
        <dbReference type="ChEBI" id="CHEBI:59776"/>
        <dbReference type="EC" id="2.2.1.7"/>
    </reaction>
</comment>
<evidence type="ECO:0000259" key="11">
    <source>
        <dbReference type="SMART" id="SM00861"/>
    </source>
</evidence>
<dbReference type="EMBL" id="DXFW01000012">
    <property type="protein sequence ID" value="HIX05373.1"/>
    <property type="molecule type" value="Genomic_DNA"/>
</dbReference>
<dbReference type="InterPro" id="IPR033248">
    <property type="entry name" value="Transketolase_C"/>
</dbReference>
<dbReference type="CDD" id="cd07033">
    <property type="entry name" value="TPP_PYR_DXS_TK_like"/>
    <property type="match status" value="1"/>
</dbReference>
<dbReference type="SUPFAM" id="SSF52518">
    <property type="entry name" value="Thiamin diphosphate-binding fold (THDP-binding)"/>
    <property type="match status" value="1"/>
</dbReference>
<dbReference type="GO" id="GO:0030976">
    <property type="term" value="F:thiamine pyrophosphate binding"/>
    <property type="evidence" value="ECO:0007669"/>
    <property type="project" value="UniProtKB-UniRule"/>
</dbReference>
<evidence type="ECO:0000256" key="2">
    <source>
        <dbReference type="ARBA" id="ARBA00011081"/>
    </source>
</evidence>
<reference evidence="12" key="2">
    <citation type="submission" date="2021-04" db="EMBL/GenBank/DDBJ databases">
        <authorList>
            <person name="Gilroy R."/>
        </authorList>
    </citation>
    <scope>NUCLEOTIDE SEQUENCE</scope>
    <source>
        <strain evidence="12">2239</strain>
    </source>
</reference>
<feature type="binding site" evidence="10">
    <location>
        <position position="175"/>
    </location>
    <ligand>
        <name>thiamine diphosphate</name>
        <dbReference type="ChEBI" id="CHEBI:58937"/>
    </ligand>
</feature>
<evidence type="ECO:0000256" key="7">
    <source>
        <dbReference type="ARBA" id="ARBA00022977"/>
    </source>
</evidence>
<evidence type="ECO:0000256" key="8">
    <source>
        <dbReference type="ARBA" id="ARBA00023052"/>
    </source>
</evidence>